<comment type="caution">
    <text evidence="1">The sequence shown here is derived from an EMBL/GenBank/DDBJ whole genome shotgun (WGS) entry which is preliminary data.</text>
</comment>
<organism evidence="1 2">
    <name type="scientific">Psychrobacillus faecigallinarum</name>
    <dbReference type="NCBI Taxonomy" id="2762235"/>
    <lineage>
        <taxon>Bacteria</taxon>
        <taxon>Bacillati</taxon>
        <taxon>Bacillota</taxon>
        <taxon>Bacilli</taxon>
        <taxon>Bacillales</taxon>
        <taxon>Bacillaceae</taxon>
        <taxon>Psychrobacillus</taxon>
    </lineage>
</organism>
<sequence length="160" mass="18728">MKKKIYILLVALISFVLFVWGALYLNERLFQGEYYHYEDGVTIEVTNSSDEELTNLSFIINPLFQDLGSIRSLEPKESRSLYIPAINKVGNDRSLYLKYLNNQMREEQVSLAYLASYNPRKIVVILDITGKDHMGRFLYRVKGFDNVSHFEYEITTHEDN</sequence>
<protein>
    <recommendedName>
        <fullName evidence="3">DUF5590 domain-containing protein</fullName>
    </recommendedName>
</protein>
<dbReference type="Proteomes" id="UP000640786">
    <property type="component" value="Unassembled WGS sequence"/>
</dbReference>
<reference evidence="1 2" key="1">
    <citation type="submission" date="2020-08" db="EMBL/GenBank/DDBJ databases">
        <title>A Genomic Blueprint of the Chicken Gut Microbiome.</title>
        <authorList>
            <person name="Gilroy R."/>
            <person name="Ravi A."/>
            <person name="Getino M."/>
            <person name="Pursley I."/>
            <person name="Horton D.L."/>
            <person name="Alikhan N.-F."/>
            <person name="Baker D."/>
            <person name="Gharbi K."/>
            <person name="Hall N."/>
            <person name="Watson M."/>
            <person name="Adriaenssens E.M."/>
            <person name="Foster-Nyarko E."/>
            <person name="Jarju S."/>
            <person name="Secka A."/>
            <person name="Antonio M."/>
            <person name="Oren A."/>
            <person name="Chaudhuri R."/>
            <person name="La Ragione R.M."/>
            <person name="Hildebrand F."/>
            <person name="Pallen M.J."/>
        </authorList>
    </citation>
    <scope>NUCLEOTIDE SEQUENCE [LARGE SCALE GENOMIC DNA]</scope>
    <source>
        <strain evidence="1 2">Sa2BUA9</strain>
    </source>
</reference>
<evidence type="ECO:0000313" key="1">
    <source>
        <dbReference type="EMBL" id="MBD7944276.1"/>
    </source>
</evidence>
<name>A0ABR8R8Y9_9BACI</name>
<gene>
    <name evidence="1" type="ORF">H9650_09105</name>
</gene>
<evidence type="ECO:0008006" key="3">
    <source>
        <dbReference type="Google" id="ProtNLM"/>
    </source>
</evidence>
<dbReference type="RefSeq" id="WP_151111598.1">
    <property type="nucleotide sequence ID" value="NZ_JACSQO010000003.1"/>
</dbReference>
<proteinExistence type="predicted"/>
<keyword evidence="2" id="KW-1185">Reference proteome</keyword>
<accession>A0ABR8R8Y9</accession>
<dbReference type="EMBL" id="JACSQO010000003">
    <property type="protein sequence ID" value="MBD7944276.1"/>
    <property type="molecule type" value="Genomic_DNA"/>
</dbReference>
<evidence type="ECO:0000313" key="2">
    <source>
        <dbReference type="Proteomes" id="UP000640786"/>
    </source>
</evidence>